<dbReference type="EMBL" id="UINC01054910">
    <property type="protein sequence ID" value="SVB73179.1"/>
    <property type="molecule type" value="Genomic_DNA"/>
</dbReference>
<dbReference type="Gene3D" id="1.10.8.60">
    <property type="match status" value="1"/>
</dbReference>
<gene>
    <name evidence="5" type="ORF">METZ01_LOCUS226033</name>
</gene>
<evidence type="ECO:0000256" key="3">
    <source>
        <dbReference type="ARBA" id="ARBA00022705"/>
    </source>
</evidence>
<dbReference type="Gene3D" id="1.20.272.10">
    <property type="match status" value="1"/>
</dbReference>
<protein>
    <recommendedName>
        <fullName evidence="6">DNA polymerase III delta N-terminal domain-containing protein</fullName>
    </recommendedName>
</protein>
<organism evidence="5">
    <name type="scientific">marine metagenome</name>
    <dbReference type="NCBI Taxonomy" id="408172"/>
    <lineage>
        <taxon>unclassified sequences</taxon>
        <taxon>metagenomes</taxon>
        <taxon>ecological metagenomes</taxon>
    </lineage>
</organism>
<proteinExistence type="predicted"/>
<evidence type="ECO:0000256" key="1">
    <source>
        <dbReference type="ARBA" id="ARBA00022679"/>
    </source>
</evidence>
<evidence type="ECO:0000313" key="5">
    <source>
        <dbReference type="EMBL" id="SVB73179.1"/>
    </source>
</evidence>
<dbReference type="AlphaFoldDB" id="A0A382GE31"/>
<keyword evidence="2" id="KW-0548">Nucleotidyltransferase</keyword>
<evidence type="ECO:0008006" key="6">
    <source>
        <dbReference type="Google" id="ProtNLM"/>
    </source>
</evidence>
<dbReference type="PANTHER" id="PTHR34388">
    <property type="entry name" value="DNA POLYMERASE III SUBUNIT DELTA"/>
    <property type="match status" value="1"/>
</dbReference>
<dbReference type="GO" id="GO:0003887">
    <property type="term" value="F:DNA-directed DNA polymerase activity"/>
    <property type="evidence" value="ECO:0007669"/>
    <property type="project" value="UniProtKB-KW"/>
</dbReference>
<evidence type="ECO:0000256" key="2">
    <source>
        <dbReference type="ARBA" id="ARBA00022695"/>
    </source>
</evidence>
<keyword evidence="3" id="KW-0235">DNA replication</keyword>
<dbReference type="NCBIfam" id="TIGR01128">
    <property type="entry name" value="holA"/>
    <property type="match status" value="1"/>
</dbReference>
<reference evidence="5" key="1">
    <citation type="submission" date="2018-05" db="EMBL/GenBank/DDBJ databases">
        <authorList>
            <person name="Lanie J.A."/>
            <person name="Ng W.-L."/>
            <person name="Kazmierczak K.M."/>
            <person name="Andrzejewski T.M."/>
            <person name="Davidsen T.M."/>
            <person name="Wayne K.J."/>
            <person name="Tettelin H."/>
            <person name="Glass J.I."/>
            <person name="Rusch D."/>
            <person name="Podicherti R."/>
            <person name="Tsui H.-C.T."/>
            <person name="Winkler M.E."/>
        </authorList>
    </citation>
    <scope>NUCLEOTIDE SEQUENCE</scope>
</reference>
<name>A0A382GE31_9ZZZZ</name>
<evidence type="ECO:0000256" key="4">
    <source>
        <dbReference type="ARBA" id="ARBA00022932"/>
    </source>
</evidence>
<sequence length="193" mass="22184">MRTPFNSDLKKWASVLFKEKNIYATGDAITQIVHLFGDSIYHIANEIDKICIGFSGSRQITAKDIKESLIWRKSYQNWEFLDVLARKKLNDALIRGKSYLNLAPDFSIVMNVLITFFTSLYYLKISNGTFLSNISSIPLSPYVKKRIPIGAKHYSLNEIENIIHYLASLDRKIKTSTINHESAFTKFLFYAIS</sequence>
<dbReference type="PANTHER" id="PTHR34388:SF1">
    <property type="entry name" value="DNA POLYMERASE III SUBUNIT DELTA"/>
    <property type="match status" value="1"/>
</dbReference>
<keyword evidence="1" id="KW-0808">Transferase</keyword>
<accession>A0A382GE31</accession>
<dbReference type="InterPro" id="IPR005790">
    <property type="entry name" value="DNA_polIII_delta"/>
</dbReference>
<dbReference type="GO" id="GO:0003677">
    <property type="term" value="F:DNA binding"/>
    <property type="evidence" value="ECO:0007669"/>
    <property type="project" value="InterPro"/>
</dbReference>
<dbReference type="GO" id="GO:0009360">
    <property type="term" value="C:DNA polymerase III complex"/>
    <property type="evidence" value="ECO:0007669"/>
    <property type="project" value="TreeGrafter"/>
</dbReference>
<dbReference type="GO" id="GO:0006261">
    <property type="term" value="P:DNA-templated DNA replication"/>
    <property type="evidence" value="ECO:0007669"/>
    <property type="project" value="TreeGrafter"/>
</dbReference>
<keyword evidence="4" id="KW-0239">DNA-directed DNA polymerase</keyword>